<evidence type="ECO:0000313" key="3">
    <source>
        <dbReference type="EMBL" id="TVT56774.1"/>
    </source>
</evidence>
<evidence type="ECO:0000256" key="1">
    <source>
        <dbReference type="ARBA" id="ARBA00022801"/>
    </source>
</evidence>
<dbReference type="PRINTS" id="PR00111">
    <property type="entry name" value="ABHYDROLASE"/>
</dbReference>
<dbReference type="SMART" id="SM00824">
    <property type="entry name" value="PKS_TE"/>
    <property type="match status" value="1"/>
</dbReference>
<sequence length="287" mass="31864">MPLSRTTTAQVNGISLSYREWPGEGRAVICLPSFAAHKGSFDRLGAALSSTYRVIALDLRGRGDSDKPEEGYGFAYHVSDILALTQQLGIERFSIVGHSFGATVGTYLASIRPSVVEAIVLLEGGADPTERVLKAIRPTLDHLESPYSSMDEYLEAMRAMPFYARQWGEMLETYLREDVYQLEDGCVQPKASAQSLRKDLDLHFLYSMCLHFPAMACPALFVRAGEGLLDEHTGHIFTEAETDAIVKWIPKGRRLDVTGVNHFTMLLHDESPVIQPIRAFLDEVLVS</sequence>
<dbReference type="SUPFAM" id="SSF53474">
    <property type="entry name" value="alpha/beta-Hydrolases"/>
    <property type="match status" value="1"/>
</dbReference>
<reference evidence="3 4" key="1">
    <citation type="submission" date="2019-07" db="EMBL/GenBank/DDBJ databases">
        <title>The pathways for chlorine oxyanion respiration interact through the shared metabolite chlorate.</title>
        <authorList>
            <person name="Barnum T.P."/>
            <person name="Cheng Y."/>
            <person name="Hill K.A."/>
            <person name="Lucas L.N."/>
            <person name="Carlson H.K."/>
            <person name="Coates J.D."/>
        </authorList>
    </citation>
    <scope>NUCLEOTIDE SEQUENCE [LARGE SCALE GENOMIC DNA]</scope>
    <source>
        <strain evidence="3">BK-3</strain>
    </source>
</reference>
<dbReference type="PRINTS" id="PR00412">
    <property type="entry name" value="EPOXHYDRLASE"/>
</dbReference>
<dbReference type="Gene3D" id="3.40.50.1820">
    <property type="entry name" value="alpha/beta hydrolase"/>
    <property type="match status" value="1"/>
</dbReference>
<accession>A0A558D6X9</accession>
<dbReference type="AlphaFoldDB" id="A0A558D6X9"/>
<dbReference type="EMBL" id="VMRY01000018">
    <property type="protein sequence ID" value="TVT56774.1"/>
    <property type="molecule type" value="Genomic_DNA"/>
</dbReference>
<feature type="domain" description="Thioesterase TesA-like" evidence="2">
    <location>
        <begin position="29"/>
        <end position="281"/>
    </location>
</feature>
<proteinExistence type="predicted"/>
<dbReference type="PANTHER" id="PTHR43798">
    <property type="entry name" value="MONOACYLGLYCEROL LIPASE"/>
    <property type="match status" value="1"/>
</dbReference>
<evidence type="ECO:0000259" key="2">
    <source>
        <dbReference type="SMART" id="SM00824"/>
    </source>
</evidence>
<dbReference type="InterPro" id="IPR000639">
    <property type="entry name" value="Epox_hydrolase-like"/>
</dbReference>
<dbReference type="InterPro" id="IPR000073">
    <property type="entry name" value="AB_hydrolase_1"/>
</dbReference>
<dbReference type="InterPro" id="IPR050266">
    <property type="entry name" value="AB_hydrolase_sf"/>
</dbReference>
<protein>
    <submittedName>
        <fullName evidence="3">Alpha/beta hydrolase</fullName>
    </submittedName>
</protein>
<dbReference type="Pfam" id="PF00561">
    <property type="entry name" value="Abhydrolase_1"/>
    <property type="match status" value="1"/>
</dbReference>
<name>A0A558D6X9_9GAMM</name>
<organism evidence="3 4">
    <name type="scientific">Sedimenticola thiotaurini</name>
    <dbReference type="NCBI Taxonomy" id="1543721"/>
    <lineage>
        <taxon>Bacteria</taxon>
        <taxon>Pseudomonadati</taxon>
        <taxon>Pseudomonadota</taxon>
        <taxon>Gammaproteobacteria</taxon>
        <taxon>Chromatiales</taxon>
        <taxon>Sedimenticolaceae</taxon>
        <taxon>Sedimenticola</taxon>
    </lineage>
</organism>
<dbReference type="GO" id="GO:0016787">
    <property type="term" value="F:hydrolase activity"/>
    <property type="evidence" value="ECO:0007669"/>
    <property type="project" value="UniProtKB-KW"/>
</dbReference>
<dbReference type="GO" id="GO:0016020">
    <property type="term" value="C:membrane"/>
    <property type="evidence" value="ECO:0007669"/>
    <property type="project" value="TreeGrafter"/>
</dbReference>
<dbReference type="InterPro" id="IPR020802">
    <property type="entry name" value="TesA-like"/>
</dbReference>
<evidence type="ECO:0000313" key="4">
    <source>
        <dbReference type="Proteomes" id="UP000317355"/>
    </source>
</evidence>
<comment type="caution">
    <text evidence="3">The sequence shown here is derived from an EMBL/GenBank/DDBJ whole genome shotgun (WGS) entry which is preliminary data.</text>
</comment>
<keyword evidence="1 3" id="KW-0378">Hydrolase</keyword>
<dbReference type="PANTHER" id="PTHR43798:SF31">
    <property type="entry name" value="AB HYDROLASE SUPERFAMILY PROTEIN YCLE"/>
    <property type="match status" value="1"/>
</dbReference>
<dbReference type="InterPro" id="IPR029058">
    <property type="entry name" value="AB_hydrolase_fold"/>
</dbReference>
<gene>
    <name evidence="3" type="ORF">FHK82_06645</name>
</gene>
<dbReference type="Proteomes" id="UP000317355">
    <property type="component" value="Unassembled WGS sequence"/>
</dbReference>